<dbReference type="AlphaFoldDB" id="A0A4T0HSN0"/>
<evidence type="ECO:0000313" key="3">
    <source>
        <dbReference type="Proteomes" id="UP000306954"/>
    </source>
</evidence>
<sequence>MSLKVKLNTESLKLGDQLDASRKRKSDGVHDDDASTVVGDDGALIRRLLEKINPFLLDIPIEADSPKKTSQSTLSGYLNDSQGSLFALHDALRRCTIDGDCELAISVINSIVAQRKAKLPPAESVVLPTSSVHSELDKLEHSKPRYALHQSWPDANYFTQASELDPQVASKLALGEASLARVPVQCAPKVIDSPKLKDISLPSPHTNVKSLTYGTFRNKDVSHLYYGTNYSFGPSHDSTLATIPYSTSLNIATTSKMKGVEDPTMIHFKGQRVPIQENKEITNEQVDNTGIEDLPAAYDSLNKSHLETQTKLKRNAFLLAKLKSLEAHRLRSTTPYTPSKEEESIALKLTHSFTEILVHEPPWQYCSTDQLRRLHPKGEMAQYYGNLDSNPEHSHMLVDNIAVLPEAAELRKMAKQTARM</sequence>
<evidence type="ECO:0000313" key="1">
    <source>
        <dbReference type="EMBL" id="TIB07540.1"/>
    </source>
</evidence>
<dbReference type="OMA" id="LVHEPPW"/>
<evidence type="ECO:0000313" key="2">
    <source>
        <dbReference type="EMBL" id="TIB31385.1"/>
    </source>
</evidence>
<gene>
    <name evidence="2" type="ORF">E3P86_03332</name>
    <name evidence="1" type="ORF">E3P90_04046</name>
</gene>
<proteinExistence type="predicted"/>
<organism evidence="1 3">
    <name type="scientific">Wallemia ichthyophaga</name>
    <dbReference type="NCBI Taxonomy" id="245174"/>
    <lineage>
        <taxon>Eukaryota</taxon>
        <taxon>Fungi</taxon>
        <taxon>Dikarya</taxon>
        <taxon>Basidiomycota</taxon>
        <taxon>Wallemiomycotina</taxon>
        <taxon>Wallemiomycetes</taxon>
        <taxon>Wallemiales</taxon>
        <taxon>Wallemiaceae</taxon>
        <taxon>Wallemia</taxon>
    </lineage>
</organism>
<protein>
    <submittedName>
        <fullName evidence="1">Uncharacterized protein</fullName>
    </submittedName>
</protein>
<dbReference type="Proteomes" id="UP000306954">
    <property type="component" value="Unassembled WGS sequence"/>
</dbReference>
<dbReference type="Proteomes" id="UP000310689">
    <property type="component" value="Unassembled WGS sequence"/>
</dbReference>
<reference evidence="3 4" key="1">
    <citation type="submission" date="2019-03" db="EMBL/GenBank/DDBJ databases">
        <title>Sequencing 23 genomes of Wallemia ichthyophaga.</title>
        <authorList>
            <person name="Gostincar C."/>
        </authorList>
    </citation>
    <scope>NUCLEOTIDE SEQUENCE [LARGE SCALE GENOMIC DNA]</scope>
    <source>
        <strain evidence="2 4">EXF-6200</strain>
        <strain evidence="1 3">EXF-8621</strain>
    </source>
</reference>
<evidence type="ECO:0000313" key="4">
    <source>
        <dbReference type="Proteomes" id="UP000310689"/>
    </source>
</evidence>
<accession>A0A4T0HSN0</accession>
<comment type="caution">
    <text evidence="1">The sequence shown here is derived from an EMBL/GenBank/DDBJ whole genome shotgun (WGS) entry which is preliminary data.</text>
</comment>
<name>A0A4T0HSN0_WALIC</name>
<dbReference type="EMBL" id="SPOF01000090">
    <property type="protein sequence ID" value="TIB07540.1"/>
    <property type="molecule type" value="Genomic_DNA"/>
</dbReference>
<dbReference type="EMBL" id="SPOI01000231">
    <property type="protein sequence ID" value="TIB31385.1"/>
    <property type="molecule type" value="Genomic_DNA"/>
</dbReference>